<dbReference type="Gene3D" id="1.10.260.40">
    <property type="entry name" value="lambda repressor-like DNA-binding domains"/>
    <property type="match status" value="1"/>
</dbReference>
<protein>
    <submittedName>
        <fullName evidence="1">Helix-turn-helix motif</fullName>
    </submittedName>
</protein>
<dbReference type="InterPro" id="IPR010982">
    <property type="entry name" value="Lambda_DNA-bd_dom_sf"/>
</dbReference>
<accession>Q4BVL9</accession>
<dbReference type="AlphaFoldDB" id="Q4BVL9"/>
<keyword evidence="2" id="KW-1185">Reference proteome</keyword>
<dbReference type="RefSeq" id="WP_007308239.1">
    <property type="nucleotide sequence ID" value="NZ_AADV02000201.1"/>
</dbReference>
<name>Q4BVL9_CROWT</name>
<evidence type="ECO:0000313" key="1">
    <source>
        <dbReference type="EMBL" id="EAM47944.1"/>
    </source>
</evidence>
<comment type="caution">
    <text evidence="1">The sequence shown here is derived from an EMBL/GenBank/DDBJ whole genome shotgun (WGS) entry which is preliminary data.</text>
</comment>
<reference evidence="1" key="2">
    <citation type="submission" date="2005-06" db="EMBL/GenBank/DDBJ databases">
        <title>Sequencing of the draft genome and assembly of Crocosphaera watsonii WH 8501.</title>
        <authorList>
            <consortium name="US DOE Joint Genome Institute (JGI-PGF)"/>
            <person name="Copeland A."/>
            <person name="Lucas S."/>
            <person name="Lapidus A."/>
            <person name="Barry K."/>
            <person name="Detter C."/>
            <person name="Glavina T."/>
            <person name="Hammon N."/>
            <person name="Israni S."/>
            <person name="Pitluck S."/>
            <person name="Richardson P."/>
        </authorList>
    </citation>
    <scope>NUCLEOTIDE SEQUENCE [LARGE SCALE GENOMIC DNA]</scope>
    <source>
        <strain evidence="1">WH 8501</strain>
    </source>
</reference>
<dbReference type="SUPFAM" id="SSF47413">
    <property type="entry name" value="lambda repressor-like DNA-binding domains"/>
    <property type="match status" value="1"/>
</dbReference>
<dbReference type="EMBL" id="AADV02000201">
    <property type="protein sequence ID" value="EAM47944.1"/>
    <property type="molecule type" value="Genomic_DNA"/>
</dbReference>
<gene>
    <name evidence="1" type="ORF">CwatDRAFT_0485</name>
</gene>
<sequence length="49" mass="5858">MTAEIDLRLCRYFQLSDGYFLRLQNDHEMMQAKRKLGETLNEIIPLTKL</sequence>
<dbReference type="Proteomes" id="UP000003922">
    <property type="component" value="Unassembled WGS sequence"/>
</dbReference>
<reference evidence="1" key="1">
    <citation type="submission" date="2004-02" db="EMBL/GenBank/DDBJ databases">
        <authorList>
            <consortium name="DOE Joint Genome Institute"/>
        </authorList>
    </citation>
    <scope>NUCLEOTIDE SEQUENCE [LARGE SCALE GENOMIC DNA]</scope>
    <source>
        <strain evidence="1">WH 8501</strain>
    </source>
</reference>
<organism evidence="1 2">
    <name type="scientific">Crocosphaera watsonii WH 8501</name>
    <dbReference type="NCBI Taxonomy" id="165597"/>
    <lineage>
        <taxon>Bacteria</taxon>
        <taxon>Bacillati</taxon>
        <taxon>Cyanobacteriota</taxon>
        <taxon>Cyanophyceae</taxon>
        <taxon>Oscillatoriophycideae</taxon>
        <taxon>Chroococcales</taxon>
        <taxon>Aphanothecaceae</taxon>
        <taxon>Crocosphaera</taxon>
    </lineage>
</organism>
<reference evidence="1" key="3">
    <citation type="submission" date="2016-12" db="EMBL/GenBank/DDBJ databases">
        <title>Annotation of the draft genome assembly of Crocosphaera watsonii WH 8501.</title>
        <authorList>
            <consortium name="US DOE Joint Genome Institute (JGI-ORNL)"/>
            <person name="Larimer F."/>
            <person name="Land M."/>
        </authorList>
    </citation>
    <scope>NUCLEOTIDE SEQUENCE</scope>
    <source>
        <strain evidence="1">WH 8501</strain>
    </source>
</reference>
<dbReference type="GO" id="GO:0003677">
    <property type="term" value="F:DNA binding"/>
    <property type="evidence" value="ECO:0007669"/>
    <property type="project" value="InterPro"/>
</dbReference>
<dbReference type="KEGG" id="cwa:CwatDRAFT_0485"/>
<proteinExistence type="predicted"/>
<evidence type="ECO:0000313" key="2">
    <source>
        <dbReference type="Proteomes" id="UP000003922"/>
    </source>
</evidence>